<dbReference type="RefSeq" id="XP_012943486.2">
    <property type="nucleotide sequence ID" value="XM_013088032.2"/>
</dbReference>
<dbReference type="Pfam" id="PF00857">
    <property type="entry name" value="Isochorismatase"/>
    <property type="match status" value="1"/>
</dbReference>
<protein>
    <submittedName>
        <fullName evidence="4">Isochorismatase domain-containing protein 2</fullName>
    </submittedName>
</protein>
<reference evidence="4" key="1">
    <citation type="submission" date="2025-08" db="UniProtKB">
        <authorList>
            <consortium name="RefSeq"/>
        </authorList>
    </citation>
    <scope>IDENTIFICATION</scope>
</reference>
<dbReference type="SUPFAM" id="SSF52499">
    <property type="entry name" value="Isochorismatase-like hydrolases"/>
    <property type="match status" value="1"/>
</dbReference>
<dbReference type="PANTHER" id="PTHR14119">
    <property type="entry name" value="HYDROLASE"/>
    <property type="match status" value="1"/>
</dbReference>
<keyword evidence="3" id="KW-1185">Reference proteome</keyword>
<evidence type="ECO:0000313" key="4">
    <source>
        <dbReference type="RefSeq" id="XP_012943486.2"/>
    </source>
</evidence>
<sequence length="144" mass="15841">SGLGPVVSELDLRGHKVFPKTFFSMLIPEVRAELDKHKDVKSIIICGIEAHACVQATVLELLERDYDVHVVVDACSSRNLVDRMYAFQRMREVGAHLTTSESVLLALVQDAAHPKFKQMQKVFWDPAPDSGLLSGLPQDGTAAA</sequence>
<evidence type="ECO:0000259" key="2">
    <source>
        <dbReference type="Pfam" id="PF00857"/>
    </source>
</evidence>
<dbReference type="InterPro" id="IPR050993">
    <property type="entry name" value="Isochorismatase_domain"/>
</dbReference>
<accession>A0ABM1A9N8</accession>
<dbReference type="Proteomes" id="UP000694888">
    <property type="component" value="Unplaced"/>
</dbReference>
<proteinExistence type="inferred from homology"/>
<dbReference type="InterPro" id="IPR000868">
    <property type="entry name" value="Isochorismatase-like_dom"/>
</dbReference>
<dbReference type="InterPro" id="IPR036380">
    <property type="entry name" value="Isochorismatase-like_sf"/>
</dbReference>
<feature type="domain" description="Isochorismatase-like" evidence="2">
    <location>
        <begin position="6"/>
        <end position="101"/>
    </location>
</feature>
<name>A0ABM1A9N8_APLCA</name>
<evidence type="ECO:0000313" key="3">
    <source>
        <dbReference type="Proteomes" id="UP000694888"/>
    </source>
</evidence>
<dbReference type="PANTHER" id="PTHR14119:SF3">
    <property type="entry name" value="ISOCHORISMATASE DOMAIN-CONTAINING PROTEIN 2"/>
    <property type="match status" value="1"/>
</dbReference>
<feature type="non-terminal residue" evidence="4">
    <location>
        <position position="1"/>
    </location>
</feature>
<organism evidence="3 4">
    <name type="scientific">Aplysia californica</name>
    <name type="common">California sea hare</name>
    <dbReference type="NCBI Taxonomy" id="6500"/>
    <lineage>
        <taxon>Eukaryota</taxon>
        <taxon>Metazoa</taxon>
        <taxon>Spiralia</taxon>
        <taxon>Lophotrochozoa</taxon>
        <taxon>Mollusca</taxon>
        <taxon>Gastropoda</taxon>
        <taxon>Heterobranchia</taxon>
        <taxon>Euthyneura</taxon>
        <taxon>Tectipleura</taxon>
        <taxon>Aplysiida</taxon>
        <taxon>Aplysioidea</taxon>
        <taxon>Aplysiidae</taxon>
        <taxon>Aplysia</taxon>
    </lineage>
</organism>
<evidence type="ECO:0000256" key="1">
    <source>
        <dbReference type="ARBA" id="ARBA00006336"/>
    </source>
</evidence>
<gene>
    <name evidence="4" type="primary">LOC101859734</name>
</gene>
<dbReference type="GeneID" id="101859734"/>
<comment type="similarity">
    <text evidence="1">Belongs to the isochorismatase family.</text>
</comment>
<dbReference type="Gene3D" id="3.40.50.850">
    <property type="entry name" value="Isochorismatase-like"/>
    <property type="match status" value="1"/>
</dbReference>